<dbReference type="InterPro" id="IPR003594">
    <property type="entry name" value="HATPase_dom"/>
</dbReference>
<dbReference type="Proteomes" id="UP000003900">
    <property type="component" value="Unassembled WGS sequence"/>
</dbReference>
<dbReference type="PANTHER" id="PTHR24421:SF63">
    <property type="entry name" value="SENSOR HISTIDINE KINASE DESK"/>
    <property type="match status" value="1"/>
</dbReference>
<dbReference type="Pfam" id="PF02518">
    <property type="entry name" value="HATPase_c"/>
    <property type="match status" value="1"/>
</dbReference>
<dbReference type="EMBL" id="AHKH01000041">
    <property type="protein sequence ID" value="EHQ61300.1"/>
    <property type="molecule type" value="Genomic_DNA"/>
</dbReference>
<protein>
    <recommendedName>
        <fullName evidence="2">histidine kinase</fullName>
        <ecNumber evidence="2">2.7.13.3</ecNumber>
    </recommendedName>
</protein>
<dbReference type="SUPFAM" id="SSF55874">
    <property type="entry name" value="ATPase domain of HSP90 chaperone/DNA topoisomerase II/histidine kinase"/>
    <property type="match status" value="1"/>
</dbReference>
<dbReference type="AlphaFoldDB" id="H3SHY8"/>
<accession>H3SHY8</accession>
<dbReference type="CDD" id="cd16917">
    <property type="entry name" value="HATPase_UhpB-NarQ-NarX-like"/>
    <property type="match status" value="1"/>
</dbReference>
<dbReference type="Gene3D" id="3.30.565.10">
    <property type="entry name" value="Histidine kinase-like ATPase, C-terminal domain"/>
    <property type="match status" value="1"/>
</dbReference>
<dbReference type="PATRIC" id="fig|1131935.3.peg.3279"/>
<name>H3SHY8_9BACL</name>
<dbReference type="InterPro" id="IPR050482">
    <property type="entry name" value="Sensor_HK_TwoCompSys"/>
</dbReference>
<keyword evidence="6" id="KW-0472">Membrane</keyword>
<comment type="caution">
    <text evidence="8">The sequence shown here is derived from an EMBL/GenBank/DDBJ whole genome shotgun (WGS) entry which is preliminary data.</text>
</comment>
<feature type="domain" description="Histidine kinase/HSP90-like ATPase" evidence="7">
    <location>
        <begin position="278"/>
        <end position="369"/>
    </location>
</feature>
<dbReference type="RefSeq" id="WP_006677645.1">
    <property type="nucleotide sequence ID" value="NZ_AHKH01000041.1"/>
</dbReference>
<dbReference type="Pfam" id="PF07730">
    <property type="entry name" value="HisKA_3"/>
    <property type="match status" value="1"/>
</dbReference>
<proteinExistence type="predicted"/>
<dbReference type="PANTHER" id="PTHR24421">
    <property type="entry name" value="NITRATE/NITRITE SENSOR PROTEIN NARX-RELATED"/>
    <property type="match status" value="1"/>
</dbReference>
<dbReference type="STRING" id="1131935.PDENDC454_15752"/>
<feature type="transmembrane region" description="Helical" evidence="6">
    <location>
        <begin position="65"/>
        <end position="95"/>
    </location>
</feature>
<gene>
    <name evidence="8" type="ORF">PDENDC454_15752</name>
</gene>
<evidence type="ECO:0000259" key="7">
    <source>
        <dbReference type="SMART" id="SM00387"/>
    </source>
</evidence>
<dbReference type="GO" id="GO:0046983">
    <property type="term" value="F:protein dimerization activity"/>
    <property type="evidence" value="ECO:0007669"/>
    <property type="project" value="InterPro"/>
</dbReference>
<dbReference type="Gene3D" id="1.20.5.1930">
    <property type="match status" value="1"/>
</dbReference>
<feature type="transmembrane region" description="Helical" evidence="6">
    <location>
        <begin position="130"/>
        <end position="149"/>
    </location>
</feature>
<dbReference type="InterPro" id="IPR056374">
    <property type="entry name" value="DesK/YvfT_N"/>
</dbReference>
<organism evidence="8 9">
    <name type="scientific">Paenibacillus dendritiformis C454</name>
    <dbReference type="NCBI Taxonomy" id="1131935"/>
    <lineage>
        <taxon>Bacteria</taxon>
        <taxon>Bacillati</taxon>
        <taxon>Bacillota</taxon>
        <taxon>Bacilli</taxon>
        <taxon>Bacillales</taxon>
        <taxon>Paenibacillaceae</taxon>
        <taxon>Paenibacillus</taxon>
    </lineage>
</organism>
<keyword evidence="9" id="KW-1185">Reference proteome</keyword>
<keyword evidence="3" id="KW-0808">Transferase</keyword>
<dbReference type="SMART" id="SM00387">
    <property type="entry name" value="HATPase_c"/>
    <property type="match status" value="1"/>
</dbReference>
<feature type="transmembrane region" description="Helical" evidence="6">
    <location>
        <begin position="38"/>
        <end position="59"/>
    </location>
</feature>
<dbReference type="InterPro" id="IPR011712">
    <property type="entry name" value="Sig_transdc_His_kin_sub3_dim/P"/>
</dbReference>
<evidence type="ECO:0000256" key="4">
    <source>
        <dbReference type="ARBA" id="ARBA00022777"/>
    </source>
</evidence>
<comment type="catalytic activity">
    <reaction evidence="1">
        <text>ATP + protein L-histidine = ADP + protein N-phospho-L-histidine.</text>
        <dbReference type="EC" id="2.7.13.3"/>
    </reaction>
</comment>
<dbReference type="GO" id="GO:0016020">
    <property type="term" value="C:membrane"/>
    <property type="evidence" value="ECO:0007669"/>
    <property type="project" value="InterPro"/>
</dbReference>
<feature type="transmembrane region" description="Helical" evidence="6">
    <location>
        <begin position="102"/>
        <end position="124"/>
    </location>
</feature>
<evidence type="ECO:0000256" key="2">
    <source>
        <dbReference type="ARBA" id="ARBA00012438"/>
    </source>
</evidence>
<evidence type="ECO:0000313" key="8">
    <source>
        <dbReference type="EMBL" id="EHQ61300.1"/>
    </source>
</evidence>
<keyword evidence="4" id="KW-0418">Kinase</keyword>
<dbReference type="OrthoDB" id="9797605at2"/>
<evidence type="ECO:0000313" key="9">
    <source>
        <dbReference type="Proteomes" id="UP000003900"/>
    </source>
</evidence>
<keyword evidence="5" id="KW-0902">Two-component regulatory system</keyword>
<dbReference type="EC" id="2.7.13.3" evidence="2"/>
<sequence>MQKWYQIFYKSTGLSPYIWVVFYILPFYFIFRSSSTYQVVIGIVMILMFFVCYVLSFVARGWQVYFWTSLQILISITMTVLFGYVYFALFLAFFIGNIQHRIGFITLYSIHLVSTIATLNFGFVTKNPVLISQLPFVLISLIGVILLPVTTYNRNKREKLEGQLEDANKRISELVKLEERQRIARDLHDTLGQKLSLIGLKSDLANKLISKNPAQAQIELKDVRQTARTALKEVREMVTQMRGTRLEDELFRIKQILKAAEIEFTLEGEQKLSNTSLLNENVISMCLKEAVTNIVKHSNASACSIIMEPLDTELCVKVKDNGIGIAADSAGSRGNGLRGMKERLEFVNGSMDIVPDNGTTVIITVPNAFKQSQ</sequence>
<dbReference type="GO" id="GO:0000155">
    <property type="term" value="F:phosphorelay sensor kinase activity"/>
    <property type="evidence" value="ECO:0007669"/>
    <property type="project" value="InterPro"/>
</dbReference>
<dbReference type="Pfam" id="PF23540">
    <property type="entry name" value="DesK_N"/>
    <property type="match status" value="1"/>
</dbReference>
<evidence type="ECO:0000256" key="3">
    <source>
        <dbReference type="ARBA" id="ARBA00022679"/>
    </source>
</evidence>
<evidence type="ECO:0000256" key="6">
    <source>
        <dbReference type="SAM" id="Phobius"/>
    </source>
</evidence>
<keyword evidence="6" id="KW-0812">Transmembrane</keyword>
<keyword evidence="6" id="KW-1133">Transmembrane helix</keyword>
<evidence type="ECO:0000256" key="1">
    <source>
        <dbReference type="ARBA" id="ARBA00000085"/>
    </source>
</evidence>
<feature type="transmembrane region" description="Helical" evidence="6">
    <location>
        <begin position="14"/>
        <end position="31"/>
    </location>
</feature>
<evidence type="ECO:0000256" key="5">
    <source>
        <dbReference type="ARBA" id="ARBA00023012"/>
    </source>
</evidence>
<dbReference type="InterPro" id="IPR036890">
    <property type="entry name" value="HATPase_C_sf"/>
</dbReference>
<reference evidence="8 9" key="1">
    <citation type="journal article" date="2012" name="J. Bacteriol.">
        <title>Genome Sequence of the Pattern-Forming Social Bacterium Paenibacillus dendritiformis C454 Chiral Morphotype.</title>
        <authorList>
            <person name="Sirota-Madi A."/>
            <person name="Olender T."/>
            <person name="Helman Y."/>
            <person name="Brainis I."/>
            <person name="Finkelshtein A."/>
            <person name="Roth D."/>
            <person name="Hagai E."/>
            <person name="Leshkowitz D."/>
            <person name="Brodsky L."/>
            <person name="Galatenko V."/>
            <person name="Nikolaev V."/>
            <person name="Gutnick D.L."/>
            <person name="Lancet D."/>
            <person name="Ben-Jacob E."/>
        </authorList>
    </citation>
    <scope>NUCLEOTIDE SEQUENCE [LARGE SCALE GENOMIC DNA]</scope>
    <source>
        <strain evidence="8 9">C454</strain>
    </source>
</reference>